<dbReference type="OrthoDB" id="7472444at2"/>
<protein>
    <submittedName>
        <fullName evidence="2">Uncharacterized protein</fullName>
    </submittedName>
</protein>
<accession>E6VPG3</accession>
<sequence length="147" mass="15608" precursor="true">MSISGIGSSAAAQSITQWSSSAKSASAAPASAGGATSSASGSGGVRKTDFTQMTRKDLFDWINSKIASGEMSFDESSTFVSMTVSFREDGAPTGLDDKQQVDFMQAVRNGMARAQKTNDPELFDRLQAALRTMERYQGEVRGVNMTV</sequence>
<dbReference type="KEGG" id="rpx:Rpdx1_3245"/>
<feature type="region of interest" description="Disordered" evidence="1">
    <location>
        <begin position="18"/>
        <end position="49"/>
    </location>
</feature>
<gene>
    <name evidence="2" type="ordered locus">Rpdx1_3245</name>
</gene>
<dbReference type="eggNOG" id="ENOG503378B">
    <property type="taxonomic scope" value="Bacteria"/>
</dbReference>
<name>E6VPG3_RHOPX</name>
<dbReference type="AlphaFoldDB" id="E6VPG3"/>
<dbReference type="BioCyc" id="RPAL652103:RPDX1_RS16005-MONOMER"/>
<reference evidence="2" key="1">
    <citation type="submission" date="2010-12" db="EMBL/GenBank/DDBJ databases">
        <title>Complete sequence of Rhodopseudomonas palustris DX-1.</title>
        <authorList>
            <consortium name="US DOE Joint Genome Institute"/>
            <person name="Lucas S."/>
            <person name="Copeland A."/>
            <person name="Lapidus A."/>
            <person name="Cheng J.-F."/>
            <person name="Goodwin L."/>
            <person name="Pitluck S."/>
            <person name="Misra M."/>
            <person name="Chertkov O."/>
            <person name="Detter J.C."/>
            <person name="Han C."/>
            <person name="Tapia R."/>
            <person name="Land M."/>
            <person name="Hauser L."/>
            <person name="Kyrpides N."/>
            <person name="Ivanova N."/>
            <person name="Ovchinnikova G."/>
            <person name="Logan B."/>
            <person name="Oda Y."/>
            <person name="Harwood C."/>
            <person name="Woyke T."/>
        </authorList>
    </citation>
    <scope>NUCLEOTIDE SEQUENCE [LARGE SCALE GENOMIC DNA]</scope>
    <source>
        <strain evidence="2">DX-1</strain>
    </source>
</reference>
<feature type="compositionally biased region" description="Low complexity" evidence="1">
    <location>
        <begin position="18"/>
        <end position="40"/>
    </location>
</feature>
<proteinExistence type="predicted"/>
<dbReference type="Proteomes" id="UP000001402">
    <property type="component" value="Chromosome"/>
</dbReference>
<dbReference type="HOGENOM" id="CLU_139660_0_0_5"/>
<evidence type="ECO:0000313" key="3">
    <source>
        <dbReference type="Proteomes" id="UP000001402"/>
    </source>
</evidence>
<evidence type="ECO:0000313" key="2">
    <source>
        <dbReference type="EMBL" id="ADU44823.1"/>
    </source>
</evidence>
<dbReference type="EMBL" id="CP002418">
    <property type="protein sequence ID" value="ADU44823.1"/>
    <property type="molecule type" value="Genomic_DNA"/>
</dbReference>
<evidence type="ECO:0000256" key="1">
    <source>
        <dbReference type="SAM" id="MobiDB-lite"/>
    </source>
</evidence>
<organism evidence="2 3">
    <name type="scientific">Rhodopseudomonas palustris (strain DX-1)</name>
    <dbReference type="NCBI Taxonomy" id="652103"/>
    <lineage>
        <taxon>Bacteria</taxon>
        <taxon>Pseudomonadati</taxon>
        <taxon>Pseudomonadota</taxon>
        <taxon>Alphaproteobacteria</taxon>
        <taxon>Hyphomicrobiales</taxon>
        <taxon>Nitrobacteraceae</taxon>
        <taxon>Rhodopseudomonas</taxon>
    </lineage>
</organism>